<protein>
    <recommendedName>
        <fullName evidence="3">MmcQ/YjbR family DNA-binding protein</fullName>
    </recommendedName>
</protein>
<reference evidence="1 2" key="1">
    <citation type="submission" date="2016-09" db="EMBL/GenBank/DDBJ databases">
        <title>Genome Sequence of Lactobacillus sunkii Strain CG01.</title>
        <authorList>
            <person name="Poehlein A."/>
            <person name="Gabris C."/>
            <person name="Bengelsdorf F.R."/>
            <person name="Duerre P."/>
            <person name="Daniel R."/>
        </authorList>
    </citation>
    <scope>NUCLEOTIDE SEQUENCE [LARGE SCALE GENOMIC DNA]</scope>
    <source>
        <strain evidence="1 2">CG_D</strain>
    </source>
</reference>
<sequence length="111" mass="13040">MAYVLNKYDVQLEYMWKKYPSFAVLRHAQNRKWFGLVMNVEEAQLGLDGHGAEEIIDVKLDPKEVEFRQGTKGFLPAYHMNKNHWIAIRLGQFDSKAICDLIDESYQMTEK</sequence>
<organism evidence="1 2">
    <name type="scientific">Lentilactobacillus sunkii</name>
    <dbReference type="NCBI Taxonomy" id="481719"/>
    <lineage>
        <taxon>Bacteria</taxon>
        <taxon>Bacillati</taxon>
        <taxon>Bacillota</taxon>
        <taxon>Bacilli</taxon>
        <taxon>Lactobacillales</taxon>
        <taxon>Lactobacillaceae</taxon>
        <taxon>Lentilactobacillus</taxon>
    </lineage>
</organism>
<dbReference type="InterPro" id="IPR038056">
    <property type="entry name" value="YjbR-like_sf"/>
</dbReference>
<dbReference type="SUPFAM" id="SSF142906">
    <property type="entry name" value="YjbR-like"/>
    <property type="match status" value="1"/>
</dbReference>
<dbReference type="EMBL" id="MIQE01000011">
    <property type="protein sequence ID" value="OFA11075.1"/>
    <property type="molecule type" value="Genomic_DNA"/>
</dbReference>
<dbReference type="AlphaFoldDB" id="A0A1E7XD81"/>
<evidence type="ECO:0000313" key="2">
    <source>
        <dbReference type="Proteomes" id="UP000177010"/>
    </source>
</evidence>
<accession>A0A1E7XD81</accession>
<name>A0A1E7XD81_9LACO</name>
<gene>
    <name evidence="1" type="ORF">LASUN_11470</name>
</gene>
<evidence type="ECO:0000313" key="1">
    <source>
        <dbReference type="EMBL" id="OFA11075.1"/>
    </source>
</evidence>
<dbReference type="Proteomes" id="UP000177010">
    <property type="component" value="Unassembled WGS sequence"/>
</dbReference>
<dbReference type="InterPro" id="IPR058532">
    <property type="entry name" value="YjbR/MT2646/Rv2570-like"/>
</dbReference>
<dbReference type="Gene3D" id="3.90.1150.30">
    <property type="match status" value="1"/>
</dbReference>
<dbReference type="Pfam" id="PF04237">
    <property type="entry name" value="YjbR"/>
    <property type="match status" value="1"/>
</dbReference>
<evidence type="ECO:0008006" key="3">
    <source>
        <dbReference type="Google" id="ProtNLM"/>
    </source>
</evidence>
<comment type="caution">
    <text evidence="1">The sequence shown here is derived from an EMBL/GenBank/DDBJ whole genome shotgun (WGS) entry which is preliminary data.</text>
</comment>
<dbReference type="PANTHER" id="PTHR35145">
    <property type="entry name" value="CYTOPLASMIC PROTEIN-RELATED"/>
    <property type="match status" value="1"/>
</dbReference>
<dbReference type="InterPro" id="IPR007351">
    <property type="entry name" value="YjbR"/>
</dbReference>
<proteinExistence type="predicted"/>
<dbReference type="PANTHER" id="PTHR35145:SF1">
    <property type="entry name" value="CYTOPLASMIC PROTEIN"/>
    <property type="match status" value="1"/>
</dbReference>